<feature type="transmembrane region" description="Helical" evidence="7">
    <location>
        <begin position="178"/>
        <end position="197"/>
    </location>
</feature>
<dbReference type="InterPro" id="IPR052017">
    <property type="entry name" value="TSUP"/>
</dbReference>
<keyword evidence="4 7" id="KW-0812">Transmembrane</keyword>
<feature type="transmembrane region" description="Helical" evidence="7">
    <location>
        <begin position="139"/>
        <end position="166"/>
    </location>
</feature>
<comment type="subcellular location">
    <subcellularLocation>
        <location evidence="1 7">Cell membrane</location>
        <topology evidence="1 7">Multi-pass membrane protein</topology>
    </subcellularLocation>
</comment>
<evidence type="ECO:0000256" key="2">
    <source>
        <dbReference type="ARBA" id="ARBA00022448"/>
    </source>
</evidence>
<evidence type="ECO:0000313" key="9">
    <source>
        <dbReference type="Proteomes" id="UP000680656"/>
    </source>
</evidence>
<accession>A0A8E7AX07</accession>
<dbReference type="GO" id="GO:0005886">
    <property type="term" value="C:plasma membrane"/>
    <property type="evidence" value="ECO:0007669"/>
    <property type="project" value="UniProtKB-SubCell"/>
</dbReference>
<evidence type="ECO:0000256" key="5">
    <source>
        <dbReference type="ARBA" id="ARBA00022989"/>
    </source>
</evidence>
<evidence type="ECO:0000256" key="7">
    <source>
        <dbReference type="RuleBase" id="RU363041"/>
    </source>
</evidence>
<reference evidence="8 9" key="1">
    <citation type="submission" date="2021-05" db="EMBL/GenBank/DDBJ databases">
        <title>A novel Methanospirillum isolate from a pyrite-forming mixed culture.</title>
        <authorList>
            <person name="Bunk B."/>
            <person name="Sproer C."/>
            <person name="Spring S."/>
            <person name="Pester M."/>
        </authorList>
    </citation>
    <scope>NUCLEOTIDE SEQUENCE [LARGE SCALE GENOMIC DNA]</scope>
    <source>
        <strain evidence="8 9">J.3.6.1-F.2.7.3</strain>
    </source>
</reference>
<evidence type="ECO:0000256" key="1">
    <source>
        <dbReference type="ARBA" id="ARBA00004651"/>
    </source>
</evidence>
<protein>
    <recommendedName>
        <fullName evidence="7">Probable membrane transporter protein</fullName>
    </recommendedName>
</protein>
<keyword evidence="5 7" id="KW-1133">Transmembrane helix</keyword>
<evidence type="ECO:0000256" key="4">
    <source>
        <dbReference type="ARBA" id="ARBA00022692"/>
    </source>
</evidence>
<organism evidence="8 9">
    <name type="scientific">Methanospirillum purgamenti</name>
    <dbReference type="NCBI Taxonomy" id="2834276"/>
    <lineage>
        <taxon>Archaea</taxon>
        <taxon>Methanobacteriati</taxon>
        <taxon>Methanobacteriota</taxon>
        <taxon>Stenosarchaea group</taxon>
        <taxon>Methanomicrobia</taxon>
        <taxon>Methanomicrobiales</taxon>
        <taxon>Methanospirillaceae</taxon>
        <taxon>Methanospirillum</taxon>
    </lineage>
</organism>
<keyword evidence="9" id="KW-1185">Reference proteome</keyword>
<dbReference type="InterPro" id="IPR002781">
    <property type="entry name" value="TM_pro_TauE-like"/>
</dbReference>
<feature type="transmembrane region" description="Helical" evidence="7">
    <location>
        <begin position="204"/>
        <end position="225"/>
    </location>
</feature>
<proteinExistence type="inferred from homology"/>
<dbReference type="PANTHER" id="PTHR30269:SF0">
    <property type="entry name" value="MEMBRANE TRANSPORTER PROTEIN YFCA-RELATED"/>
    <property type="match status" value="1"/>
</dbReference>
<dbReference type="Pfam" id="PF01925">
    <property type="entry name" value="TauE"/>
    <property type="match status" value="1"/>
</dbReference>
<comment type="similarity">
    <text evidence="7">Belongs to the 4-toluene sulfonate uptake permease (TSUP) (TC 2.A.102) family.</text>
</comment>
<keyword evidence="3 7" id="KW-1003">Cell membrane</keyword>
<feature type="transmembrane region" description="Helical" evidence="7">
    <location>
        <begin position="231"/>
        <end position="249"/>
    </location>
</feature>
<dbReference type="AlphaFoldDB" id="A0A8E7AX07"/>
<feature type="transmembrane region" description="Helical" evidence="7">
    <location>
        <begin position="7"/>
        <end position="33"/>
    </location>
</feature>
<dbReference type="RefSeq" id="WP_214419131.1">
    <property type="nucleotide sequence ID" value="NZ_CP075546.1"/>
</dbReference>
<feature type="transmembrane region" description="Helical" evidence="7">
    <location>
        <begin position="97"/>
        <end position="118"/>
    </location>
</feature>
<dbReference type="PANTHER" id="PTHR30269">
    <property type="entry name" value="TRANSMEMBRANE PROTEIN YFCA"/>
    <property type="match status" value="1"/>
</dbReference>
<name>A0A8E7AX07_9EURY</name>
<evidence type="ECO:0000256" key="3">
    <source>
        <dbReference type="ARBA" id="ARBA00022475"/>
    </source>
</evidence>
<evidence type="ECO:0000313" key="8">
    <source>
        <dbReference type="EMBL" id="QVV88315.1"/>
    </source>
</evidence>
<feature type="transmembrane region" description="Helical" evidence="7">
    <location>
        <begin position="39"/>
        <end position="59"/>
    </location>
</feature>
<keyword evidence="6 7" id="KW-0472">Membrane</keyword>
<gene>
    <name evidence="8" type="ORF">KHC33_13415</name>
</gene>
<sequence>MNELIEFFAACIAGILNAVAGGGTLVSFPVLIALGIPPITANITNTLALCPGYFGGIIAQRKEFKTQKNRLWQIIPISILGGLIGGFLLVHSDEQSFRILIPYLILFATLLLVLQVPIKRWIQYRSDIHSPPSSVQYGGFLLLFLSSVYGGYFGAGVSVIVIAVLGLLYDDSLASLNILKLAISFSVNVTAAVFFIFSGTIEWLIVLVMSVGSILGGLLGGTLVEKINPDLFRWVIICVGLLLSGAYFYTG</sequence>
<keyword evidence="2" id="KW-0813">Transport</keyword>
<dbReference type="GeneID" id="65566171"/>
<feature type="transmembrane region" description="Helical" evidence="7">
    <location>
        <begin position="71"/>
        <end position="91"/>
    </location>
</feature>
<evidence type="ECO:0000256" key="6">
    <source>
        <dbReference type="ARBA" id="ARBA00023136"/>
    </source>
</evidence>
<dbReference type="EMBL" id="CP075546">
    <property type="protein sequence ID" value="QVV88315.1"/>
    <property type="molecule type" value="Genomic_DNA"/>
</dbReference>
<dbReference type="KEGG" id="mrtj:KHC33_13415"/>
<dbReference type="Proteomes" id="UP000680656">
    <property type="component" value="Chromosome"/>
</dbReference>